<gene>
    <name evidence="4" type="ORF">GTW23_13955</name>
</gene>
<feature type="domain" description="FAD/NAD(P)-binding" evidence="3">
    <location>
        <begin position="105"/>
        <end position="411"/>
    </location>
</feature>
<dbReference type="SUPFAM" id="SSF54292">
    <property type="entry name" value="2Fe-2S ferredoxin-like"/>
    <property type="match status" value="1"/>
</dbReference>
<dbReference type="Gene3D" id="1.10.10.1100">
    <property type="entry name" value="BFD-like [2Fe-2S]-binding domain"/>
    <property type="match status" value="1"/>
</dbReference>
<dbReference type="InterPro" id="IPR017224">
    <property type="entry name" value="Opine_Oxase_asu/HCN_bsu"/>
</dbReference>
<dbReference type="InterPro" id="IPR036010">
    <property type="entry name" value="2Fe-2S_ferredoxin-like_sf"/>
</dbReference>
<dbReference type="Proteomes" id="UP001320715">
    <property type="component" value="Unassembled WGS sequence"/>
</dbReference>
<proteinExistence type="predicted"/>
<dbReference type="RefSeq" id="WP_252916193.1">
    <property type="nucleotide sequence ID" value="NZ_JAAAML010000002.1"/>
</dbReference>
<evidence type="ECO:0000259" key="2">
    <source>
        <dbReference type="Pfam" id="PF04324"/>
    </source>
</evidence>
<dbReference type="InterPro" id="IPR023753">
    <property type="entry name" value="FAD/NAD-binding_dom"/>
</dbReference>
<organism evidence="4 5">
    <name type="scientific">Hoeflea alexandrii</name>
    <dbReference type="NCBI Taxonomy" id="288436"/>
    <lineage>
        <taxon>Bacteria</taxon>
        <taxon>Pseudomonadati</taxon>
        <taxon>Pseudomonadota</taxon>
        <taxon>Alphaproteobacteria</taxon>
        <taxon>Hyphomicrobiales</taxon>
        <taxon>Rhizobiaceae</taxon>
        <taxon>Hoeflea</taxon>
    </lineage>
</organism>
<sequence length="557" mass="58841">MSDQPSGFTFNGRPVALRIGQSVAAALTEAGQRPFRVTAKGEKRGMFCGMGVCQDCLVTVNGVPNQRACMTPARDGMQVATQVAFAALTEQPAVQTQEGRQLAPDVLVIGAGAGGLNAAIAAAGSGAGVVVLDERKVSGGQYYKQAAGAASVLDTQQQDGAALIAAAVSAGVEILSEVEVWGVFEGLLVMAHHEGRALIARPRTLIVATGAFERPRMVPGWTLPGVMTTGAAQTLWRSYRTLPGKRVVVAGSGPLNLQVALELSRGGADVVMVSESARPPHRQPLAAARMVAAGPRLAARGLAMSLGLRQRGVNVAHQTSLSRVVEVENGLKASFKDAHERQIDHLVDAVCMNDGFEPQNEILRLLGADMRYDPAFGHLRCKRDSTMQTSVPQLYAIGDCAGLGGAPAASVEGTIAGLAAASYCRDTPVPDLRKLQSSLAAHRRFQQRLWALYDIGPRDLSAQDDDLVVCRCEEVSLGELRQALGTAPGHAGTVKRATRAGMGRCQGRYCGPVTARMVAERDNRQVEDRSFYAPRVPIKPVSITAILAAQEMLDGND</sequence>
<keyword evidence="1" id="KW-0560">Oxidoreductase</keyword>
<comment type="caution">
    <text evidence="4">The sequence shown here is derived from an EMBL/GenBank/DDBJ whole genome shotgun (WGS) entry which is preliminary data.</text>
</comment>
<dbReference type="InterPro" id="IPR007419">
    <property type="entry name" value="BFD-like_2Fe2S-bd_dom"/>
</dbReference>
<dbReference type="Gene3D" id="3.50.50.60">
    <property type="entry name" value="FAD/NAD(P)-binding domain"/>
    <property type="match status" value="2"/>
</dbReference>
<dbReference type="PIRSF" id="PIRSF037495">
    <property type="entry name" value="Opine_OX_OoxA/HcnB"/>
    <property type="match status" value="1"/>
</dbReference>
<dbReference type="PANTHER" id="PTHR42949">
    <property type="entry name" value="ANAEROBIC GLYCEROL-3-PHOSPHATE DEHYDROGENASE SUBUNIT B"/>
    <property type="match status" value="1"/>
</dbReference>
<dbReference type="PRINTS" id="PR00368">
    <property type="entry name" value="FADPNR"/>
</dbReference>
<evidence type="ECO:0000313" key="4">
    <source>
        <dbReference type="EMBL" id="MCO6409284.1"/>
    </source>
</evidence>
<dbReference type="PRINTS" id="PR00411">
    <property type="entry name" value="PNDRDTASEI"/>
</dbReference>
<protein>
    <submittedName>
        <fullName evidence="4">FAD-dependent oxidoreductase</fullName>
    </submittedName>
</protein>
<dbReference type="Pfam" id="PF04324">
    <property type="entry name" value="Fer2_BFD"/>
    <property type="match status" value="1"/>
</dbReference>
<dbReference type="SUPFAM" id="SSF51905">
    <property type="entry name" value="FAD/NAD(P)-binding domain"/>
    <property type="match status" value="1"/>
</dbReference>
<dbReference type="Pfam" id="PF13510">
    <property type="entry name" value="Fer2_4"/>
    <property type="match status" value="1"/>
</dbReference>
<keyword evidence="5" id="KW-1185">Reference proteome</keyword>
<evidence type="ECO:0000256" key="1">
    <source>
        <dbReference type="ARBA" id="ARBA00023002"/>
    </source>
</evidence>
<name>A0ABT1CSX6_9HYPH</name>
<dbReference type="InterPro" id="IPR051691">
    <property type="entry name" value="Metab_Enz_Cyan_OpOx_G3PDH"/>
</dbReference>
<dbReference type="Gene3D" id="3.10.20.440">
    <property type="entry name" value="2Fe-2S iron-sulphur cluster binding domain, sarcosine oxidase, alpha subunit, N-terminal domain"/>
    <property type="match status" value="1"/>
</dbReference>
<dbReference type="CDD" id="cd19946">
    <property type="entry name" value="GlpA-like_Fer2_BFD-like"/>
    <property type="match status" value="1"/>
</dbReference>
<evidence type="ECO:0000313" key="5">
    <source>
        <dbReference type="Proteomes" id="UP001320715"/>
    </source>
</evidence>
<dbReference type="PANTHER" id="PTHR42949:SF3">
    <property type="entry name" value="ANAEROBIC GLYCEROL-3-PHOSPHATE DEHYDROGENASE SUBUNIT B"/>
    <property type="match status" value="1"/>
</dbReference>
<evidence type="ECO:0000259" key="3">
    <source>
        <dbReference type="Pfam" id="PF07992"/>
    </source>
</evidence>
<reference evidence="4 5" key="1">
    <citation type="submission" date="2020-01" db="EMBL/GenBank/DDBJ databases">
        <title>Genomes of bacteria type strains.</title>
        <authorList>
            <person name="Chen J."/>
            <person name="Zhu S."/>
            <person name="Yang J."/>
        </authorList>
    </citation>
    <scope>NUCLEOTIDE SEQUENCE [LARGE SCALE GENOMIC DNA]</scope>
    <source>
        <strain evidence="4 5">DSM 16655</strain>
    </source>
</reference>
<dbReference type="InterPro" id="IPR036188">
    <property type="entry name" value="FAD/NAD-bd_sf"/>
</dbReference>
<dbReference type="EMBL" id="JAAAML010000002">
    <property type="protein sequence ID" value="MCO6409284.1"/>
    <property type="molecule type" value="Genomic_DNA"/>
</dbReference>
<accession>A0ABT1CSX6</accession>
<dbReference type="InterPro" id="IPR041854">
    <property type="entry name" value="BFD-like_2Fe2S-bd_dom_sf"/>
</dbReference>
<dbReference type="Pfam" id="PF07992">
    <property type="entry name" value="Pyr_redox_2"/>
    <property type="match status" value="1"/>
</dbReference>
<feature type="domain" description="BFD-like [2Fe-2S]-binding" evidence="2">
    <location>
        <begin position="468"/>
        <end position="519"/>
    </location>
</feature>
<dbReference type="InterPro" id="IPR042204">
    <property type="entry name" value="2Fe-2S-bd_N"/>
</dbReference>